<dbReference type="Proteomes" id="UP001239994">
    <property type="component" value="Unassembled WGS sequence"/>
</dbReference>
<accession>A0AAD8Z0S1</accession>
<proteinExistence type="predicted"/>
<dbReference type="SUPFAM" id="SSF56112">
    <property type="entry name" value="Protein kinase-like (PK-like)"/>
    <property type="match status" value="1"/>
</dbReference>
<sequence>MEKMLVLDPDRRVSATMALELSMFFEFREPEEEMEAMPYDHSIDNADLPLEQWKRHTFTEILSFQPPFIEPRDSKGTSV</sequence>
<dbReference type="Gene3D" id="1.10.510.10">
    <property type="entry name" value="Transferase(Phosphotransferase) domain 1"/>
    <property type="match status" value="1"/>
</dbReference>
<dbReference type="Gene3D" id="3.30.200.20">
    <property type="entry name" value="Phosphorylase Kinase, domain 1"/>
    <property type="match status" value="1"/>
</dbReference>
<dbReference type="AlphaFoldDB" id="A0AAD8Z0S1"/>
<name>A0AAD8Z0S1_9TELE</name>
<comment type="caution">
    <text evidence="1">The sequence shown here is derived from an EMBL/GenBank/DDBJ whole genome shotgun (WGS) entry which is preliminary data.</text>
</comment>
<evidence type="ECO:0008006" key="3">
    <source>
        <dbReference type="Google" id="ProtNLM"/>
    </source>
</evidence>
<keyword evidence="2" id="KW-1185">Reference proteome</keyword>
<dbReference type="EMBL" id="JAROKS010000022">
    <property type="protein sequence ID" value="KAK1789476.1"/>
    <property type="molecule type" value="Genomic_DNA"/>
</dbReference>
<reference evidence="1" key="1">
    <citation type="submission" date="2023-03" db="EMBL/GenBank/DDBJ databases">
        <title>Electrophorus voltai genome.</title>
        <authorList>
            <person name="Bian C."/>
        </authorList>
    </citation>
    <scope>NUCLEOTIDE SEQUENCE</scope>
    <source>
        <strain evidence="1">CB-2022</strain>
        <tissue evidence="1">Muscle</tissue>
    </source>
</reference>
<evidence type="ECO:0000313" key="1">
    <source>
        <dbReference type="EMBL" id="KAK1789476.1"/>
    </source>
</evidence>
<evidence type="ECO:0000313" key="2">
    <source>
        <dbReference type="Proteomes" id="UP001239994"/>
    </source>
</evidence>
<protein>
    <recommendedName>
        <fullName evidence="3">Protein kinase domain-containing protein</fullName>
    </recommendedName>
</protein>
<organism evidence="1 2">
    <name type="scientific">Electrophorus voltai</name>
    <dbReference type="NCBI Taxonomy" id="2609070"/>
    <lineage>
        <taxon>Eukaryota</taxon>
        <taxon>Metazoa</taxon>
        <taxon>Chordata</taxon>
        <taxon>Craniata</taxon>
        <taxon>Vertebrata</taxon>
        <taxon>Euteleostomi</taxon>
        <taxon>Actinopterygii</taxon>
        <taxon>Neopterygii</taxon>
        <taxon>Teleostei</taxon>
        <taxon>Ostariophysi</taxon>
        <taxon>Gymnotiformes</taxon>
        <taxon>Gymnotoidei</taxon>
        <taxon>Gymnotidae</taxon>
        <taxon>Electrophorus</taxon>
    </lineage>
</organism>
<dbReference type="InterPro" id="IPR011009">
    <property type="entry name" value="Kinase-like_dom_sf"/>
</dbReference>
<gene>
    <name evidence="1" type="ORF">P4O66_015391</name>
</gene>